<keyword evidence="1" id="KW-0812">Transmembrane</keyword>
<gene>
    <name evidence="3" type="ORF">BC781_10651</name>
</gene>
<keyword evidence="4" id="KW-1185">Reference proteome</keyword>
<comment type="caution">
    <text evidence="3">The sequence shown here is derived from an EMBL/GenBank/DDBJ whole genome shotgun (WGS) entry which is preliminary data.</text>
</comment>
<feature type="transmembrane region" description="Helical" evidence="1">
    <location>
        <begin position="55"/>
        <end position="75"/>
    </location>
</feature>
<dbReference type="InterPro" id="IPR046216">
    <property type="entry name" value="DUF6249"/>
</dbReference>
<dbReference type="EMBL" id="QGDO01000006">
    <property type="protein sequence ID" value="PWJ39150.1"/>
    <property type="molecule type" value="Genomic_DNA"/>
</dbReference>
<evidence type="ECO:0000313" key="4">
    <source>
        <dbReference type="Proteomes" id="UP000245535"/>
    </source>
</evidence>
<evidence type="ECO:0000256" key="1">
    <source>
        <dbReference type="SAM" id="Phobius"/>
    </source>
</evidence>
<name>A0A315Z7G7_SEDFL</name>
<reference evidence="3 4" key="1">
    <citation type="submission" date="2018-03" db="EMBL/GenBank/DDBJ databases">
        <title>Genomic Encyclopedia of Archaeal and Bacterial Type Strains, Phase II (KMG-II): from individual species to whole genera.</title>
        <authorList>
            <person name="Goeker M."/>
        </authorList>
    </citation>
    <scope>NUCLEOTIDE SEQUENCE [LARGE SCALE GENOMIC DNA]</scope>
    <source>
        <strain evidence="3 4">DSM 28229</strain>
    </source>
</reference>
<accession>A0A315Z7G7</accession>
<sequence length="116" mass="12646">MPASEMFVMMALFSTVFGLAYLIISTRHKERMAMIERGIDLSAPKKQSSPFLKKLAFLIAGVGAGIFFGGVFAAVTPFEDAACYFSMIMVGGGGSLLAHYHLQEKKNEDSPFDLDL</sequence>
<organism evidence="3 4">
    <name type="scientific">Sediminitomix flava</name>
    <dbReference type="NCBI Taxonomy" id="379075"/>
    <lineage>
        <taxon>Bacteria</taxon>
        <taxon>Pseudomonadati</taxon>
        <taxon>Bacteroidota</taxon>
        <taxon>Cytophagia</taxon>
        <taxon>Cytophagales</taxon>
        <taxon>Flammeovirgaceae</taxon>
        <taxon>Sediminitomix</taxon>
    </lineage>
</organism>
<proteinExistence type="predicted"/>
<feature type="transmembrane region" description="Helical" evidence="1">
    <location>
        <begin position="6"/>
        <end position="24"/>
    </location>
</feature>
<evidence type="ECO:0000259" key="2">
    <source>
        <dbReference type="Pfam" id="PF19762"/>
    </source>
</evidence>
<keyword evidence="1" id="KW-1133">Transmembrane helix</keyword>
<evidence type="ECO:0000313" key="3">
    <source>
        <dbReference type="EMBL" id="PWJ39150.1"/>
    </source>
</evidence>
<dbReference type="Proteomes" id="UP000245535">
    <property type="component" value="Unassembled WGS sequence"/>
</dbReference>
<dbReference type="Pfam" id="PF19762">
    <property type="entry name" value="DUF6249"/>
    <property type="match status" value="1"/>
</dbReference>
<keyword evidence="1" id="KW-0472">Membrane</keyword>
<feature type="domain" description="DUF6249" evidence="2">
    <location>
        <begin position="8"/>
        <end position="103"/>
    </location>
</feature>
<dbReference type="AlphaFoldDB" id="A0A315Z7G7"/>
<protein>
    <recommendedName>
        <fullName evidence="2">DUF6249 domain-containing protein</fullName>
    </recommendedName>
</protein>